<dbReference type="EMBL" id="JARQZJ010000132">
    <property type="protein sequence ID" value="KAK9892145.1"/>
    <property type="molecule type" value="Genomic_DNA"/>
</dbReference>
<dbReference type="AlphaFoldDB" id="A0AAW1VI34"/>
<sequence length="172" mass="19993">KVIKKLFLNTGLLSSQLPIVEIIVKPVDIHKCLYLTWPEKIVGINSKRREKGAINGNSEFHRGWRQITLKYRVVGVVPVFIEWKTHMCGFFGKAMATSPRIPSLEKGDSSLVNILFPEVIGCCLRRKIYNIYCNYSSAAAFWLNRFLYRDSRSGGVYRRKYLRYIWVVLFVI</sequence>
<accession>A0AAW1VI34</accession>
<dbReference type="Proteomes" id="UP001431783">
    <property type="component" value="Unassembled WGS sequence"/>
</dbReference>
<evidence type="ECO:0008006" key="3">
    <source>
        <dbReference type="Google" id="ProtNLM"/>
    </source>
</evidence>
<gene>
    <name evidence="1" type="ORF">WA026_018344</name>
</gene>
<protein>
    <recommendedName>
        <fullName evidence="3">Maturase K</fullName>
    </recommendedName>
</protein>
<name>A0AAW1VI34_9CUCU</name>
<evidence type="ECO:0000313" key="1">
    <source>
        <dbReference type="EMBL" id="KAK9892145.1"/>
    </source>
</evidence>
<keyword evidence="2" id="KW-1185">Reference proteome</keyword>
<comment type="caution">
    <text evidence="1">The sequence shown here is derived from an EMBL/GenBank/DDBJ whole genome shotgun (WGS) entry which is preliminary data.</text>
</comment>
<evidence type="ECO:0000313" key="2">
    <source>
        <dbReference type="Proteomes" id="UP001431783"/>
    </source>
</evidence>
<organism evidence="1 2">
    <name type="scientific">Henosepilachna vigintioctopunctata</name>
    <dbReference type="NCBI Taxonomy" id="420089"/>
    <lineage>
        <taxon>Eukaryota</taxon>
        <taxon>Metazoa</taxon>
        <taxon>Ecdysozoa</taxon>
        <taxon>Arthropoda</taxon>
        <taxon>Hexapoda</taxon>
        <taxon>Insecta</taxon>
        <taxon>Pterygota</taxon>
        <taxon>Neoptera</taxon>
        <taxon>Endopterygota</taxon>
        <taxon>Coleoptera</taxon>
        <taxon>Polyphaga</taxon>
        <taxon>Cucujiformia</taxon>
        <taxon>Coccinelloidea</taxon>
        <taxon>Coccinellidae</taxon>
        <taxon>Epilachninae</taxon>
        <taxon>Epilachnini</taxon>
        <taxon>Henosepilachna</taxon>
    </lineage>
</organism>
<proteinExistence type="predicted"/>
<reference evidence="1 2" key="1">
    <citation type="submission" date="2023-03" db="EMBL/GenBank/DDBJ databases">
        <title>Genome insight into feeding habits of ladybird beetles.</title>
        <authorList>
            <person name="Li H.-S."/>
            <person name="Huang Y.-H."/>
            <person name="Pang H."/>
        </authorList>
    </citation>
    <scope>NUCLEOTIDE SEQUENCE [LARGE SCALE GENOMIC DNA]</scope>
    <source>
        <strain evidence="1">SYSU_2023b</strain>
        <tissue evidence="1">Whole body</tissue>
    </source>
</reference>
<feature type="non-terminal residue" evidence="1">
    <location>
        <position position="1"/>
    </location>
</feature>